<dbReference type="PANTHER" id="PTHR46481:SF10">
    <property type="entry name" value="ZINC FINGER BED DOMAIN-CONTAINING PROTEIN 39"/>
    <property type="match status" value="1"/>
</dbReference>
<organism evidence="12 13">
    <name type="scientific">Crassostrea virginica</name>
    <name type="common">Eastern oyster</name>
    <dbReference type="NCBI Taxonomy" id="6565"/>
    <lineage>
        <taxon>Eukaryota</taxon>
        <taxon>Metazoa</taxon>
        <taxon>Spiralia</taxon>
        <taxon>Lophotrochozoa</taxon>
        <taxon>Mollusca</taxon>
        <taxon>Bivalvia</taxon>
        <taxon>Autobranchia</taxon>
        <taxon>Pteriomorphia</taxon>
        <taxon>Ostreida</taxon>
        <taxon>Ostreoidea</taxon>
        <taxon>Ostreidae</taxon>
        <taxon>Crassostrea</taxon>
    </lineage>
</organism>
<sequence>MSSKKSKVWNYFEKQKNNKFATCNICKDMVAASGGTTNLSVHLLRHHKINLQHKIRPRDGNNNETSCCTTSKEPPSKTIGGGDKESSSGCFVSTVNPWSIAEKSKLSSIKSNEITSAILAYIVHDLRPLNTIESPVFRNMIKAMEPRYQPPNRQKLSEQLIPALFENEKAKLFQELQSTQAVSLTTDAWTSRSAESYLTITCHFVNKDWEMCSRILQTEKFHGSHTGERVGYELKTCMTSWGIQNKVNVMTVDNASNMTVALEVAGAQKLGCLAHTLNLASNKAMSIQSLQKVLAKVRSIVTFFHKSNIATEMLKEKQLALQLPQHKLINDCKTRWNSTYQMIQRFLTQRPAVLAALLDERIKRSKTLSGMTDQEVQICEDFVSVMEVMLTATLVLCEEKTPTSGLILPLLRKLLHHFERKEGDSDFILTLKNAVGQNLATRYTDNNVRMFLEESSALDPRTKGKPCIQAETWERLEDKLSLMDFNVNSVKTETDSRPVTPVNIPHPLPALPNIPAHLESGNSTDDDLDDEISKPSEQKVARTALESLFGEDEVLVTGEEFITPAELARKEVESYKGHKPASMKENPLKWWKENEVYFPKLARLARTYFCVQATSVASERVFSTTGDIVSATRACLSAERVNELVFLKKNMKF</sequence>
<dbReference type="RefSeq" id="XP_022307036.1">
    <property type="nucleotide sequence ID" value="XM_022451328.1"/>
</dbReference>
<dbReference type="InterPro" id="IPR008906">
    <property type="entry name" value="HATC_C_dom"/>
</dbReference>
<reference evidence="13" key="1">
    <citation type="submission" date="2025-08" db="UniProtKB">
        <authorList>
            <consortium name="RefSeq"/>
        </authorList>
    </citation>
    <scope>IDENTIFICATION</scope>
    <source>
        <tissue evidence="13">Whole sample</tissue>
    </source>
</reference>
<keyword evidence="4" id="KW-0862">Zinc</keyword>
<evidence type="ECO:0000256" key="10">
    <source>
        <dbReference type="SAM" id="MobiDB-lite"/>
    </source>
</evidence>
<name>A0A8B8BVW9_CRAVI</name>
<feature type="compositionally biased region" description="Polar residues" evidence="10">
    <location>
        <begin position="60"/>
        <end position="73"/>
    </location>
</feature>
<keyword evidence="6" id="KW-0238">DNA-binding</keyword>
<evidence type="ECO:0000256" key="4">
    <source>
        <dbReference type="ARBA" id="ARBA00022833"/>
    </source>
</evidence>
<evidence type="ECO:0000256" key="8">
    <source>
        <dbReference type="ARBA" id="ARBA00023242"/>
    </source>
</evidence>
<dbReference type="GO" id="GO:0008270">
    <property type="term" value="F:zinc ion binding"/>
    <property type="evidence" value="ECO:0007669"/>
    <property type="project" value="UniProtKB-KW"/>
</dbReference>
<evidence type="ECO:0000256" key="6">
    <source>
        <dbReference type="ARBA" id="ARBA00023125"/>
    </source>
</evidence>
<dbReference type="PROSITE" id="PS50808">
    <property type="entry name" value="ZF_BED"/>
    <property type="match status" value="1"/>
</dbReference>
<keyword evidence="2" id="KW-0479">Metal-binding</keyword>
<dbReference type="GO" id="GO:0046983">
    <property type="term" value="F:protein dimerization activity"/>
    <property type="evidence" value="ECO:0007669"/>
    <property type="project" value="InterPro"/>
</dbReference>
<dbReference type="Proteomes" id="UP000694844">
    <property type="component" value="Chromosome 9"/>
</dbReference>
<dbReference type="AlphaFoldDB" id="A0A8B8BVW9"/>
<dbReference type="InterPro" id="IPR052035">
    <property type="entry name" value="ZnF_BED_domain_contain"/>
</dbReference>
<feature type="domain" description="BED-type" evidence="11">
    <location>
        <begin position="3"/>
        <end position="54"/>
    </location>
</feature>
<dbReference type="InterPro" id="IPR003656">
    <property type="entry name" value="Znf_BED"/>
</dbReference>
<dbReference type="SMART" id="SM00614">
    <property type="entry name" value="ZnF_BED"/>
    <property type="match status" value="1"/>
</dbReference>
<evidence type="ECO:0000256" key="2">
    <source>
        <dbReference type="ARBA" id="ARBA00022723"/>
    </source>
</evidence>
<feature type="region of interest" description="Disordered" evidence="10">
    <location>
        <begin position="511"/>
        <end position="533"/>
    </location>
</feature>
<keyword evidence="8" id="KW-0539">Nucleus</keyword>
<feature type="region of interest" description="Disordered" evidence="10">
    <location>
        <begin position="55"/>
        <end position="86"/>
    </location>
</feature>
<evidence type="ECO:0000256" key="9">
    <source>
        <dbReference type="PROSITE-ProRule" id="PRU00027"/>
    </source>
</evidence>
<dbReference type="SUPFAM" id="SSF53098">
    <property type="entry name" value="Ribonuclease H-like"/>
    <property type="match status" value="1"/>
</dbReference>
<evidence type="ECO:0000256" key="5">
    <source>
        <dbReference type="ARBA" id="ARBA00023015"/>
    </source>
</evidence>
<evidence type="ECO:0000313" key="12">
    <source>
        <dbReference type="Proteomes" id="UP000694844"/>
    </source>
</evidence>
<evidence type="ECO:0000256" key="7">
    <source>
        <dbReference type="ARBA" id="ARBA00023163"/>
    </source>
</evidence>
<gene>
    <name evidence="13" type="primary">LOC111113219</name>
</gene>
<evidence type="ECO:0000259" key="11">
    <source>
        <dbReference type="PROSITE" id="PS50808"/>
    </source>
</evidence>
<proteinExistence type="predicted"/>
<keyword evidence="12" id="KW-1185">Reference proteome</keyword>
<evidence type="ECO:0000313" key="13">
    <source>
        <dbReference type="RefSeq" id="XP_022307036.1"/>
    </source>
</evidence>
<dbReference type="InterPro" id="IPR012337">
    <property type="entry name" value="RNaseH-like_sf"/>
</dbReference>
<keyword evidence="7" id="KW-0804">Transcription</keyword>
<dbReference type="GeneID" id="111113219"/>
<dbReference type="InterPro" id="IPR036236">
    <property type="entry name" value="Znf_C2H2_sf"/>
</dbReference>
<dbReference type="GO" id="GO:0009791">
    <property type="term" value="P:post-embryonic development"/>
    <property type="evidence" value="ECO:0007669"/>
    <property type="project" value="UniProtKB-ARBA"/>
</dbReference>
<dbReference type="PANTHER" id="PTHR46481">
    <property type="entry name" value="ZINC FINGER BED DOMAIN-CONTAINING PROTEIN 4"/>
    <property type="match status" value="1"/>
</dbReference>
<dbReference type="GO" id="GO:0003677">
    <property type="term" value="F:DNA binding"/>
    <property type="evidence" value="ECO:0007669"/>
    <property type="project" value="UniProtKB-KW"/>
</dbReference>
<comment type="subcellular location">
    <subcellularLocation>
        <location evidence="1">Nucleus</location>
    </subcellularLocation>
</comment>
<dbReference type="Pfam" id="PF02892">
    <property type="entry name" value="zf-BED"/>
    <property type="match status" value="1"/>
</dbReference>
<dbReference type="SUPFAM" id="SSF140996">
    <property type="entry name" value="Hermes dimerisation domain"/>
    <property type="match status" value="1"/>
</dbReference>
<dbReference type="GO" id="GO:0005634">
    <property type="term" value="C:nucleus"/>
    <property type="evidence" value="ECO:0007669"/>
    <property type="project" value="UniProtKB-SubCell"/>
</dbReference>
<dbReference type="KEGG" id="cvn:111113219"/>
<evidence type="ECO:0000256" key="1">
    <source>
        <dbReference type="ARBA" id="ARBA00004123"/>
    </source>
</evidence>
<evidence type="ECO:0000256" key="3">
    <source>
        <dbReference type="ARBA" id="ARBA00022771"/>
    </source>
</evidence>
<accession>A0A8B8BVW9</accession>
<dbReference type="SUPFAM" id="SSF57667">
    <property type="entry name" value="beta-beta-alpha zinc fingers"/>
    <property type="match status" value="1"/>
</dbReference>
<keyword evidence="5" id="KW-0805">Transcription regulation</keyword>
<dbReference type="Pfam" id="PF05699">
    <property type="entry name" value="Dimer_Tnp_hAT"/>
    <property type="match status" value="1"/>
</dbReference>
<protein>
    <submittedName>
        <fullName evidence="13">Zinc finger BED domain-containing protein 1-like</fullName>
    </submittedName>
</protein>
<keyword evidence="3 9" id="KW-0863">Zinc-finger</keyword>